<organism evidence="2 3">
    <name type="scientific">Ligilactobacillus acidipiscis</name>
    <dbReference type="NCBI Taxonomy" id="89059"/>
    <lineage>
        <taxon>Bacteria</taxon>
        <taxon>Bacillati</taxon>
        <taxon>Bacillota</taxon>
        <taxon>Bacilli</taxon>
        <taxon>Lactobacillales</taxon>
        <taxon>Lactobacillaceae</taxon>
        <taxon>Ligilactobacillus</taxon>
    </lineage>
</organism>
<dbReference type="Proteomes" id="UP000707535">
    <property type="component" value="Unassembled WGS sequence"/>
</dbReference>
<name>A0A921F7V4_9LACO</name>
<feature type="transmembrane region" description="Helical" evidence="1">
    <location>
        <begin position="149"/>
        <end position="170"/>
    </location>
</feature>
<reference evidence="2" key="2">
    <citation type="submission" date="2021-09" db="EMBL/GenBank/DDBJ databases">
        <authorList>
            <person name="Gilroy R."/>
        </authorList>
    </citation>
    <scope>NUCLEOTIDE SEQUENCE</scope>
    <source>
        <strain evidence="2">CHK174-6876</strain>
    </source>
</reference>
<dbReference type="Pfam" id="PF03613">
    <property type="entry name" value="EIID-AGA"/>
    <property type="match status" value="1"/>
</dbReference>
<gene>
    <name evidence="2" type="ORF">K8V00_00200</name>
</gene>
<dbReference type="PANTHER" id="PTHR32502">
    <property type="entry name" value="N-ACETYLGALACTOSAMINE PERMEASE II COMPONENT-RELATED"/>
    <property type="match status" value="1"/>
</dbReference>
<dbReference type="InterPro" id="IPR004704">
    <property type="entry name" value="PTS_IID_man"/>
</dbReference>
<evidence type="ECO:0000313" key="2">
    <source>
        <dbReference type="EMBL" id="HJE96013.1"/>
    </source>
</evidence>
<comment type="caution">
    <text evidence="2">The sequence shown here is derived from an EMBL/GenBank/DDBJ whole genome shotgun (WGS) entry which is preliminary data.</text>
</comment>
<dbReference type="AlphaFoldDB" id="A0A921F7V4"/>
<keyword evidence="1" id="KW-1133">Transmembrane helix</keyword>
<feature type="transmembrane region" description="Helical" evidence="1">
    <location>
        <begin position="77"/>
        <end position="95"/>
    </location>
</feature>
<dbReference type="GO" id="GO:0009401">
    <property type="term" value="P:phosphoenolpyruvate-dependent sugar phosphotransferase system"/>
    <property type="evidence" value="ECO:0007669"/>
    <property type="project" value="InterPro"/>
</dbReference>
<dbReference type="InterPro" id="IPR050303">
    <property type="entry name" value="GatZ_KbaZ_carbometab"/>
</dbReference>
<dbReference type="PANTHER" id="PTHR32502:SF23">
    <property type="entry name" value="TRANSPORT PROTEIN, PTS SYSTEM"/>
    <property type="match status" value="1"/>
</dbReference>
<dbReference type="EMBL" id="DYXG01000004">
    <property type="protein sequence ID" value="HJE96013.1"/>
    <property type="molecule type" value="Genomic_DNA"/>
</dbReference>
<sequence>MDKVATQTQKSSPTTSEKKVTKKELTGIFWRSMPMEASFNYERMMSIAFGFSMMGVIKKLYPKLHDQKEALKRHLEFFNCTSAMSPFILGVTASMEEKNANDPDFDVSSINAMKVGLMGPLAGIGDSFFWGTLRIIASGIGISLAKQGSVLGPLLFLVIYNVPNLLVRYYGTLLGYKTGVTFVEKMANGLMDNITFALNILGNTVIGGMIASMVIVKLPTKITGGKDPQTIQKLLDSILPNAVPLLLTFFIAYLLKKKVNVFVILMVIIVISVLGAQFGFLGK</sequence>
<dbReference type="PROSITE" id="PS51108">
    <property type="entry name" value="PTS_EIID"/>
    <property type="match status" value="1"/>
</dbReference>
<evidence type="ECO:0000313" key="3">
    <source>
        <dbReference type="Proteomes" id="UP000707535"/>
    </source>
</evidence>
<feature type="transmembrane region" description="Helical" evidence="1">
    <location>
        <begin position="261"/>
        <end position="281"/>
    </location>
</feature>
<evidence type="ECO:0000256" key="1">
    <source>
        <dbReference type="SAM" id="Phobius"/>
    </source>
</evidence>
<keyword evidence="1" id="KW-0472">Membrane</keyword>
<feature type="transmembrane region" description="Helical" evidence="1">
    <location>
        <begin position="237"/>
        <end position="255"/>
    </location>
</feature>
<proteinExistence type="predicted"/>
<dbReference type="GO" id="GO:0005886">
    <property type="term" value="C:plasma membrane"/>
    <property type="evidence" value="ECO:0007669"/>
    <property type="project" value="TreeGrafter"/>
</dbReference>
<accession>A0A921F7V4</accession>
<keyword evidence="1" id="KW-0812">Transmembrane</keyword>
<protein>
    <submittedName>
        <fullName evidence="2">PTS system mannose/fructose/sorbose family transporter subunit IID</fullName>
    </submittedName>
</protein>
<feature type="transmembrane region" description="Helical" evidence="1">
    <location>
        <begin position="194"/>
        <end position="216"/>
    </location>
</feature>
<feature type="transmembrane region" description="Helical" evidence="1">
    <location>
        <begin position="115"/>
        <end position="137"/>
    </location>
</feature>
<reference evidence="2" key="1">
    <citation type="journal article" date="2021" name="PeerJ">
        <title>Extensive microbial diversity within the chicken gut microbiome revealed by metagenomics and culture.</title>
        <authorList>
            <person name="Gilroy R."/>
            <person name="Ravi A."/>
            <person name="Getino M."/>
            <person name="Pursley I."/>
            <person name="Horton D.L."/>
            <person name="Alikhan N.F."/>
            <person name="Baker D."/>
            <person name="Gharbi K."/>
            <person name="Hall N."/>
            <person name="Watson M."/>
            <person name="Adriaenssens E.M."/>
            <person name="Foster-Nyarko E."/>
            <person name="Jarju S."/>
            <person name="Secka A."/>
            <person name="Antonio M."/>
            <person name="Oren A."/>
            <person name="Chaudhuri R.R."/>
            <person name="La Ragione R."/>
            <person name="Hildebrand F."/>
            <person name="Pallen M.J."/>
        </authorList>
    </citation>
    <scope>NUCLEOTIDE SEQUENCE</scope>
    <source>
        <strain evidence="2">CHK174-6876</strain>
    </source>
</reference>